<dbReference type="EMBL" id="CP030840">
    <property type="protein sequence ID" value="AXC12773.1"/>
    <property type="molecule type" value="Genomic_DNA"/>
</dbReference>
<sequence>MLTQHNDISRSGQNLNETILTPNNVNATLFGKLFSQPVNGQVRAQPLFVSRLAIPNKGTHNVVYVATANDYVYAFDADNNGGGNARPLWSVSLLTNTTPAGTYTSEFGVIGTPSINLTTKTIYLVSSEARGSTFLFRLHALDLSTGAEKFGGPVPIEGTIEGTGNGSTGGKLTFDPGSQYQRAGLLLLNGVVYISFCSQNDAGTWHGWIFSYNEQDLNQINIFSTTRNGTGGGIWMSGAGLAAEVNAPDKPFGRMFLATGNGSFTATKPYSNSMGYSMSVLNLDLSNGVMTVKDEFTPHDWSVREAQDGDVGSGAPILLPNQTTASGKTFSPLVQMGKSGTMYLLDRNQLGGFDANSDQIVQEIQTPEFGPNKWGTGIWGAPAYWNGNLYFGGAQYDPVGSRVGASLAAYSIVKGRISTAATSQSAELFSFPGPTPSVSANGKNDGIVWVLKTDTYTTGGNEVLFAYNANDLADLLYSSNTHASRDNAGPAEKFVVPTVANGKVFVGASDQVSVYGLLNDTPTAPPPIFVPDSKTFHGSLSVAIEDSIANSTIFYTTDGTTPTTSSTVYRGAFTINSNETITAIASAADYLQSAPSSATYTDSADTANPVFSLSSGAYTGTQSLKITDSTKGARIYYTIDGSTPTTSSNLYSQPLSVSVSASVRAFAVAPGLNASPVVLATYTIEPPYTFNYNQGFSGSQSTIQYNGTAGLDDFRLQLTDGGQNEAGSVFYKKKVNIQSFTTAFTFQLSNPLGDGFTFSIQNESATARGSDGGGLGYQGMGKSLAIKFDLFSNAGEGPDSTGLYLNGATPTLPAINLSGTGINLHSGDYIDAYITYDGTDLTMTLTDQVTLASWSHAFAVNIPSVVGGDTAYVGFTGGTGGSSSSQKLTAWTYLTGPLTLPNYAAGFDPANLTLNRAKLSGAALELTNGYPNETASAYFSKPVNITAFTVDFEFEVSKGSVPPFGDGATFVIQNSELVARGGTGGGLGYSGIPKSLAIKLDLYSNAGEGSDSTGLYTGGATPTVPTVNLTPSRVVLSSGHPIHAHITYNGTTLTWTLRDMTSGAKFTSSPQKINIPETVDGNTAYVGFTAASGGATAVQKILNWTVTNP</sequence>
<gene>
    <name evidence="3" type="ORF">ACPOL_3488</name>
</gene>
<evidence type="ECO:0000259" key="2">
    <source>
        <dbReference type="Pfam" id="PF13290"/>
    </source>
</evidence>
<dbReference type="SUPFAM" id="SSF50998">
    <property type="entry name" value="Quinoprotein alcohol dehydrogenase-like"/>
    <property type="match status" value="1"/>
</dbReference>
<dbReference type="Gene3D" id="2.60.120.200">
    <property type="match status" value="2"/>
</dbReference>
<dbReference type="PANTHER" id="PTHR32401:SF48">
    <property type="entry name" value="LEGUME LECTIN DOMAIN-CONTAINING PROTEIN"/>
    <property type="match status" value="1"/>
</dbReference>
<proteinExistence type="predicted"/>
<dbReference type="Proteomes" id="UP000253606">
    <property type="component" value="Chromosome"/>
</dbReference>
<dbReference type="PANTHER" id="PTHR32401">
    <property type="entry name" value="CONCANAVALIN A-LIKE LECTIN FAMILY PROTEIN"/>
    <property type="match status" value="1"/>
</dbReference>
<evidence type="ECO:0000313" key="3">
    <source>
        <dbReference type="EMBL" id="AXC12773.1"/>
    </source>
</evidence>
<dbReference type="InterPro" id="IPR059177">
    <property type="entry name" value="GH29D-like_dom"/>
</dbReference>
<feature type="domain" description="Legume lectin" evidence="1">
    <location>
        <begin position="689"/>
        <end position="893"/>
    </location>
</feature>
<organism evidence="3 4">
    <name type="scientific">Acidisarcina polymorpha</name>
    <dbReference type="NCBI Taxonomy" id="2211140"/>
    <lineage>
        <taxon>Bacteria</taxon>
        <taxon>Pseudomonadati</taxon>
        <taxon>Acidobacteriota</taxon>
        <taxon>Terriglobia</taxon>
        <taxon>Terriglobales</taxon>
        <taxon>Acidobacteriaceae</taxon>
        <taxon>Acidisarcina</taxon>
    </lineage>
</organism>
<name>A0A2Z5G0T4_9BACT</name>
<feature type="domain" description="Legume lectin" evidence="1">
    <location>
        <begin position="907"/>
        <end position="1106"/>
    </location>
</feature>
<dbReference type="Pfam" id="PF00139">
    <property type="entry name" value="Lectin_legB"/>
    <property type="match status" value="2"/>
</dbReference>
<dbReference type="AlphaFoldDB" id="A0A2Z5G0T4"/>
<dbReference type="SUPFAM" id="SSF49899">
    <property type="entry name" value="Concanavalin A-like lectins/glucanases"/>
    <property type="match status" value="2"/>
</dbReference>
<accession>A0A2Z5G0T4</accession>
<dbReference type="Pfam" id="PF13290">
    <property type="entry name" value="CHB_HEX_C_1"/>
    <property type="match status" value="2"/>
</dbReference>
<dbReference type="Gene3D" id="2.140.10.10">
    <property type="entry name" value="Quinoprotein alcohol dehydrogenase-like superfamily"/>
    <property type="match status" value="1"/>
</dbReference>
<protein>
    <submittedName>
        <fullName evidence="3">Uncharacterized protein</fullName>
    </submittedName>
</protein>
<dbReference type="KEGG" id="abas:ACPOL_3488"/>
<dbReference type="GO" id="GO:0030246">
    <property type="term" value="F:carbohydrate binding"/>
    <property type="evidence" value="ECO:0007669"/>
    <property type="project" value="InterPro"/>
</dbReference>
<dbReference type="InterPro" id="IPR013320">
    <property type="entry name" value="ConA-like_dom_sf"/>
</dbReference>
<dbReference type="InterPro" id="IPR001220">
    <property type="entry name" value="Legume_lectin_dom"/>
</dbReference>
<evidence type="ECO:0000313" key="4">
    <source>
        <dbReference type="Proteomes" id="UP000253606"/>
    </source>
</evidence>
<reference evidence="3 4" key="1">
    <citation type="journal article" date="2018" name="Front. Microbiol.">
        <title>Hydrolytic Capabilities as a Key to Environmental Success: Chitinolytic and Cellulolytic Acidobacteria From Acidic Sub-arctic Soils and Boreal Peatlands.</title>
        <authorList>
            <person name="Belova S.E."/>
            <person name="Ravin N.V."/>
            <person name="Pankratov T.A."/>
            <person name="Rakitin A.L."/>
            <person name="Ivanova A.A."/>
            <person name="Beletsky A.V."/>
            <person name="Mardanov A.V."/>
            <person name="Sinninghe Damste J.S."/>
            <person name="Dedysh S.N."/>
        </authorList>
    </citation>
    <scope>NUCLEOTIDE SEQUENCE [LARGE SCALE GENOMIC DNA]</scope>
    <source>
        <strain evidence="3 4">SBC82</strain>
    </source>
</reference>
<dbReference type="InterPro" id="IPR011047">
    <property type="entry name" value="Quinoprotein_ADH-like_sf"/>
</dbReference>
<dbReference type="InterPro" id="IPR050258">
    <property type="entry name" value="Leguminous_Lectin"/>
</dbReference>
<dbReference type="InterPro" id="IPR056573">
    <property type="entry name" value="Lectin_L-type_dom"/>
</dbReference>
<feature type="domain" description="GH29D-like beta-sandwich" evidence="2">
    <location>
        <begin position="614"/>
        <end position="678"/>
    </location>
</feature>
<keyword evidence="4" id="KW-1185">Reference proteome</keyword>
<dbReference type="CDD" id="cd01951">
    <property type="entry name" value="lectin_L-type"/>
    <property type="match status" value="1"/>
</dbReference>
<evidence type="ECO:0000259" key="1">
    <source>
        <dbReference type="Pfam" id="PF00139"/>
    </source>
</evidence>
<feature type="domain" description="GH29D-like beta-sandwich" evidence="2">
    <location>
        <begin position="531"/>
        <end position="595"/>
    </location>
</feature>